<name>A0A3B0RS48_9ZZZZ</name>
<gene>
    <name evidence="2" type="ORF">MNBD_ALPHA06-153</name>
</gene>
<organism evidence="2">
    <name type="scientific">hydrothermal vent metagenome</name>
    <dbReference type="NCBI Taxonomy" id="652676"/>
    <lineage>
        <taxon>unclassified sequences</taxon>
        <taxon>metagenomes</taxon>
        <taxon>ecological metagenomes</taxon>
    </lineage>
</organism>
<dbReference type="EMBL" id="UOEE01000037">
    <property type="protein sequence ID" value="VAV87353.1"/>
    <property type="molecule type" value="Genomic_DNA"/>
</dbReference>
<proteinExistence type="predicted"/>
<dbReference type="InterPro" id="IPR011047">
    <property type="entry name" value="Quinoprotein_ADH-like_sf"/>
</dbReference>
<dbReference type="SMART" id="SM00564">
    <property type="entry name" value="PQQ"/>
    <property type="match status" value="6"/>
</dbReference>
<dbReference type="PROSITE" id="PS51257">
    <property type="entry name" value="PROKAR_LIPOPROTEIN"/>
    <property type="match status" value="1"/>
</dbReference>
<dbReference type="PANTHER" id="PTHR34512">
    <property type="entry name" value="CELL SURFACE PROTEIN"/>
    <property type="match status" value="1"/>
</dbReference>
<accession>A0A3B0RS48</accession>
<evidence type="ECO:0000259" key="1">
    <source>
        <dbReference type="Pfam" id="PF13360"/>
    </source>
</evidence>
<keyword evidence="2" id="KW-0449">Lipoprotein</keyword>
<evidence type="ECO:0000313" key="2">
    <source>
        <dbReference type="EMBL" id="VAV87353.1"/>
    </source>
</evidence>
<dbReference type="InterPro" id="IPR018391">
    <property type="entry name" value="PQQ_b-propeller_rpt"/>
</dbReference>
<protein>
    <submittedName>
        <fullName evidence="2">Outer membrane protein YfgL, lipoprotein component of the protein assembly complex (Forms a complex with YaeT, YfiO, and NlpB)</fullName>
    </submittedName>
</protein>
<reference evidence="2" key="1">
    <citation type="submission" date="2018-06" db="EMBL/GenBank/DDBJ databases">
        <authorList>
            <person name="Zhirakovskaya E."/>
        </authorList>
    </citation>
    <scope>NUCLEOTIDE SEQUENCE</scope>
</reference>
<dbReference type="Gene3D" id="2.130.10.10">
    <property type="entry name" value="YVTN repeat-like/Quinoprotein amine dehydrogenase"/>
    <property type="match status" value="1"/>
</dbReference>
<dbReference type="Pfam" id="PF13360">
    <property type="entry name" value="PQQ_2"/>
    <property type="match status" value="2"/>
</dbReference>
<feature type="domain" description="Pyrrolo-quinoline quinone repeat" evidence="1">
    <location>
        <begin position="106"/>
        <end position="160"/>
    </location>
</feature>
<dbReference type="PANTHER" id="PTHR34512:SF30">
    <property type="entry name" value="OUTER MEMBRANE PROTEIN ASSEMBLY FACTOR BAMB"/>
    <property type="match status" value="1"/>
</dbReference>
<sequence length="480" mass="52609">MKRFSILFLVAVLGLGSCSTIGKVRSILPFQESDEEKQLREQGESPDENQRISVLLFEQSLEPDPELVGSVLVLPRPYVNSDWAQSGGFPSHAPQHLQAVDEMKLDWKRKVGKKSDKKGRIMAPPVIAGNRMFVMDARGGIRALDLESGSIIWKIKLKAKRKKADKKDRQGMFSGGFRGVADKMRNRSSEGYGGGLAVSGGRLLITSGFAFATALDVNSGEELWRTETPTPLHTAPSVADGRMFVVSQDDELITLDIETGEILWTFQGIVETARLLSSSSAAIYGEVVVAPFASGELGAFRVQNGRSIWTEALTRSAGLNALSALNDIAANPVVFDNTVYAISHSGLLVAVDLKTGQRLWSRQVGGIHMPWIAGNTLFILTNDAEVAAVSRTTGKVIWMKQMRQYKKIKKRKNRIAWAGPILVSNRLLLVSSRGDVVKLSPQTGEEMDRLKYRDSFFVTPVIAGGKAYIISDNAKVYALQ</sequence>
<dbReference type="InterPro" id="IPR002372">
    <property type="entry name" value="PQQ_rpt_dom"/>
</dbReference>
<dbReference type="InterPro" id="IPR015943">
    <property type="entry name" value="WD40/YVTN_repeat-like_dom_sf"/>
</dbReference>
<dbReference type="SUPFAM" id="SSF50998">
    <property type="entry name" value="Quinoprotein alcohol dehydrogenase-like"/>
    <property type="match status" value="1"/>
</dbReference>
<feature type="domain" description="Pyrrolo-quinoline quinone repeat" evidence="1">
    <location>
        <begin position="190"/>
        <end position="398"/>
    </location>
</feature>
<dbReference type="AlphaFoldDB" id="A0A3B0RS48"/>